<dbReference type="OrthoDB" id="191139at2759"/>
<dbReference type="InterPro" id="IPR036291">
    <property type="entry name" value="NAD(P)-bd_dom_sf"/>
</dbReference>
<dbReference type="SUPFAM" id="SSF51735">
    <property type="entry name" value="NAD(P)-binding Rossmann-fold domains"/>
    <property type="match status" value="1"/>
</dbReference>
<dbReference type="PRINTS" id="PR00081">
    <property type="entry name" value="GDHRDH"/>
</dbReference>
<keyword evidence="2" id="KW-0521">NADP</keyword>
<protein>
    <submittedName>
        <fullName evidence="4">Short-chain alcohol dehydrogenase</fullName>
        <ecNumber evidence="4">1.3.1.33</ecNumber>
    </submittedName>
</protein>
<keyword evidence="3 4" id="KW-0560">Oxidoreductase</keyword>
<evidence type="ECO:0000256" key="3">
    <source>
        <dbReference type="ARBA" id="ARBA00023002"/>
    </source>
</evidence>
<dbReference type="EC" id="1.3.1.33" evidence="4"/>
<comment type="similarity">
    <text evidence="1">Belongs to the short-chain dehydrogenases/reductases (SDR) family.</text>
</comment>
<dbReference type="GO" id="GO:0016630">
    <property type="term" value="F:protochlorophyllide reductase activity"/>
    <property type="evidence" value="ECO:0007669"/>
    <property type="project" value="UniProtKB-EC"/>
</dbReference>
<evidence type="ECO:0000256" key="2">
    <source>
        <dbReference type="ARBA" id="ARBA00022857"/>
    </source>
</evidence>
<dbReference type="PANTHER" id="PTHR24320:SF236">
    <property type="entry name" value="SHORT-CHAIN DEHYDROGENASE-RELATED"/>
    <property type="match status" value="1"/>
</dbReference>
<proteinExistence type="inferred from homology"/>
<organism evidence="4 5">
    <name type="scientific">Neocucurbitaria cava</name>
    <dbReference type="NCBI Taxonomy" id="798079"/>
    <lineage>
        <taxon>Eukaryota</taxon>
        <taxon>Fungi</taxon>
        <taxon>Dikarya</taxon>
        <taxon>Ascomycota</taxon>
        <taxon>Pezizomycotina</taxon>
        <taxon>Dothideomycetes</taxon>
        <taxon>Pleosporomycetidae</taxon>
        <taxon>Pleosporales</taxon>
        <taxon>Pleosporineae</taxon>
        <taxon>Cucurbitariaceae</taxon>
        <taxon>Neocucurbitaria</taxon>
    </lineage>
</organism>
<dbReference type="PANTHER" id="PTHR24320">
    <property type="entry name" value="RETINOL DEHYDROGENASE"/>
    <property type="match status" value="1"/>
</dbReference>
<dbReference type="Gene3D" id="3.40.50.720">
    <property type="entry name" value="NAD(P)-binding Rossmann-like Domain"/>
    <property type="match status" value="1"/>
</dbReference>
<keyword evidence="5" id="KW-1185">Reference proteome</keyword>
<dbReference type="InterPro" id="IPR002347">
    <property type="entry name" value="SDR_fam"/>
</dbReference>
<gene>
    <name evidence="4" type="primary">RDH1_1</name>
    <name evidence="4" type="ORF">N0V83_001074</name>
</gene>
<comment type="caution">
    <text evidence="4">The sequence shown here is derived from an EMBL/GenBank/DDBJ whole genome shotgun (WGS) entry which is preliminary data.</text>
</comment>
<dbReference type="Pfam" id="PF00106">
    <property type="entry name" value="adh_short"/>
    <property type="match status" value="1"/>
</dbReference>
<evidence type="ECO:0000313" key="4">
    <source>
        <dbReference type="EMBL" id="KAJ4375797.1"/>
    </source>
</evidence>
<name>A0A9W8YEW4_9PLEO</name>
<reference evidence="4" key="1">
    <citation type="submission" date="2022-10" db="EMBL/GenBank/DDBJ databases">
        <title>Tapping the CABI collections for fungal endophytes: first genome assemblies for Collariella, Neodidymelliopsis, Ascochyta clinopodiicola, Didymella pomorum, Didymosphaeria variabile, Neocosmospora piperis and Neocucurbitaria cava.</title>
        <authorList>
            <person name="Hill R."/>
        </authorList>
    </citation>
    <scope>NUCLEOTIDE SEQUENCE</scope>
    <source>
        <strain evidence="4">IMI 356814</strain>
    </source>
</reference>
<evidence type="ECO:0000313" key="5">
    <source>
        <dbReference type="Proteomes" id="UP001140560"/>
    </source>
</evidence>
<sequence length="336" mass="35921">MGNQFSQAFPPAAKFTETSLPDLKGKVYIVTGANAGVGKELSRLLYAHNATVYLAARNAEKAHAAISWIKQSSPNSRGGALHYLHLDLNDLEGIKASAEEFLSKEGRLDVLFNNAGVMMPPQGSTTNQGYELQLGTNCVAPFLFTKLLTPLLVKTAKESRAGTVRVVWVSSSAAHLASPKGGVEMDNLDYKKGGDKSAMFKYGVSKAGNVLHALEFQRRYKKEGIVSVALNPGNLTTDLARHVSALQAFFIRMITYPPVNGAYTELFAGLSPDVAASLQQNEWVIPFGRITALRKDLAQAGLGRGGGVGTRRDFGSGVRSRLCGMFEDGGGNGAVI</sequence>
<dbReference type="Proteomes" id="UP001140560">
    <property type="component" value="Unassembled WGS sequence"/>
</dbReference>
<dbReference type="AlphaFoldDB" id="A0A9W8YEW4"/>
<accession>A0A9W8YEW4</accession>
<dbReference type="EMBL" id="JAPEUY010000002">
    <property type="protein sequence ID" value="KAJ4375797.1"/>
    <property type="molecule type" value="Genomic_DNA"/>
</dbReference>
<evidence type="ECO:0000256" key="1">
    <source>
        <dbReference type="ARBA" id="ARBA00006484"/>
    </source>
</evidence>